<comment type="caution">
    <text evidence="2">The sequence shown here is derived from an EMBL/GenBank/DDBJ whole genome shotgun (WGS) entry which is preliminary data.</text>
</comment>
<feature type="domain" description="AsmA" evidence="1">
    <location>
        <begin position="1"/>
        <end position="608"/>
    </location>
</feature>
<protein>
    <submittedName>
        <fullName evidence="2">AsmA protein</fullName>
    </submittedName>
</protein>
<sequence length="691" mass="76171">MRLLGKLIGLLALLLVLALVSLGFMLTYVINPNDYKSQIQYWIRAQTGLELSIGGNIGWSLFPWLGLQLEDVHLSRPQAPEQPFAQLRHLRFSVQVMPLLQQRLRMQAIDVEGLALNLVRDAQGQANWQPVTASREEERAASEFSAHPTQDAGFQAYILDVERVQIRDARIRYQDLAQGQHIELEGIHLLTGPLREAEATPIHLEFQGRSQQLRLNGHLVLNAQLRVQTALQRYQLEGVQAQGNLLAEAWFPQPIDLSMQGLISADLKNQQAEWSSFRVALNNLRVLGDLKAEHLDREPRFSGALSVARFDLNEFLSSLGWTPAQSLPPSALRSVEAVIQGSATEHQLNLEHIRFQVDGQSLEAQLALNGLEARPRLQLDLRGDAINGNLYSQVASEPSATPEALQGLTSSLDGPVPELPSQSLWPTTRLPLEWLRWDSQVKLALARFTLGAQVFDQPRLEVEVEEGQLALKQMQAQMQGGQIHLHGHVQIPAEDQPILSVSGSIQQVPIEYLLGPMKQAAPISGQLQATGAWQARGISLAAWAETVSGSLDWSITSGLLWKAGLDQQLCRAIAAEQRTALTQVLQPTDIAFRSLSGQVLMEQGLGRMQNIRLEAPGLLATGEGRVFIPTLGADYYLTAQLEGLSRLPDAACQQQGSTASKLSWPLHCRGPLVMGVRGCRIEEPPLEPPAS</sequence>
<evidence type="ECO:0000313" key="2">
    <source>
        <dbReference type="EMBL" id="TWH64659.1"/>
    </source>
</evidence>
<dbReference type="OrthoDB" id="9766390at2"/>
<dbReference type="RefSeq" id="WP_144572028.1">
    <property type="nucleotide sequence ID" value="NZ_VLKG01000008.1"/>
</dbReference>
<reference evidence="2 3" key="1">
    <citation type="submission" date="2019-07" db="EMBL/GenBank/DDBJ databases">
        <title>Genomic Encyclopedia of Type Strains, Phase I: the one thousand microbial genomes (KMG-I) project.</title>
        <authorList>
            <person name="Kyrpides N."/>
        </authorList>
    </citation>
    <scope>NUCLEOTIDE SEQUENCE [LARGE SCALE GENOMIC DNA]</scope>
    <source>
        <strain evidence="2 3">DSM 375</strain>
    </source>
</reference>
<dbReference type="PANTHER" id="PTHR30441">
    <property type="entry name" value="DUF748 DOMAIN-CONTAINING PROTEIN"/>
    <property type="match status" value="1"/>
</dbReference>
<gene>
    <name evidence="2" type="ORF">LX59_02330</name>
</gene>
<name>A0A562I0T4_9GAMM</name>
<evidence type="ECO:0000259" key="1">
    <source>
        <dbReference type="Pfam" id="PF05170"/>
    </source>
</evidence>
<keyword evidence="3" id="KW-1185">Reference proteome</keyword>
<dbReference type="EMBL" id="VLKG01000008">
    <property type="protein sequence ID" value="TWH64659.1"/>
    <property type="molecule type" value="Genomic_DNA"/>
</dbReference>
<evidence type="ECO:0000313" key="3">
    <source>
        <dbReference type="Proteomes" id="UP000319627"/>
    </source>
</evidence>
<organism evidence="2 3">
    <name type="scientific">Azomonas agilis</name>
    <dbReference type="NCBI Taxonomy" id="116849"/>
    <lineage>
        <taxon>Bacteria</taxon>
        <taxon>Pseudomonadati</taxon>
        <taxon>Pseudomonadota</taxon>
        <taxon>Gammaproteobacteria</taxon>
        <taxon>Pseudomonadales</taxon>
        <taxon>Pseudomonadaceae</taxon>
        <taxon>Azomonas</taxon>
    </lineage>
</organism>
<dbReference type="GO" id="GO:0090313">
    <property type="term" value="P:regulation of protein targeting to membrane"/>
    <property type="evidence" value="ECO:0007669"/>
    <property type="project" value="TreeGrafter"/>
</dbReference>
<dbReference type="Proteomes" id="UP000319627">
    <property type="component" value="Unassembled WGS sequence"/>
</dbReference>
<dbReference type="InterPro" id="IPR007844">
    <property type="entry name" value="AsmA"/>
</dbReference>
<dbReference type="AlphaFoldDB" id="A0A562I0T4"/>
<dbReference type="InterPro" id="IPR052894">
    <property type="entry name" value="AsmA-related"/>
</dbReference>
<dbReference type="PANTHER" id="PTHR30441:SF4">
    <property type="entry name" value="PROTEIN ASMA"/>
    <property type="match status" value="1"/>
</dbReference>
<dbReference type="GO" id="GO:0005886">
    <property type="term" value="C:plasma membrane"/>
    <property type="evidence" value="ECO:0007669"/>
    <property type="project" value="TreeGrafter"/>
</dbReference>
<proteinExistence type="predicted"/>
<dbReference type="Pfam" id="PF05170">
    <property type="entry name" value="AsmA"/>
    <property type="match status" value="1"/>
</dbReference>
<accession>A0A562I0T4</accession>